<gene>
    <name evidence="2" type="primary">LOC141579349</name>
</gene>
<protein>
    <submittedName>
        <fullName evidence="2">Uncharacterized protein LOC141579349 isoform X1</fullName>
    </submittedName>
</protein>
<reference evidence="2" key="1">
    <citation type="submission" date="2025-08" db="UniProtKB">
        <authorList>
            <consortium name="RefSeq"/>
        </authorList>
    </citation>
    <scope>IDENTIFICATION</scope>
    <source>
        <tissue evidence="2">Blood</tissue>
    </source>
</reference>
<evidence type="ECO:0000313" key="2">
    <source>
        <dbReference type="RefSeq" id="XP_074230745.1"/>
    </source>
</evidence>
<evidence type="ECO:0000313" key="1">
    <source>
        <dbReference type="Proteomes" id="UP001732780"/>
    </source>
</evidence>
<sequence>MLLHTLTTPCPQLLGHDATPGLAGPGRGMLMRSAPETSHAGACRESGGTKERGEHRASRVPALKPGAWAPPGRKHAGRSQSWTPRAAPAPLPRRACALSPRRAAPPQLSARPRYLSSPLAAASGFFRLYKGLRANSALTRVSQLLECSDDIVLISVSFQHPAQIPAVRRTAIFSCSQTLELLVLQHPYSVTHTSSPVLLRTSALNWESHLHPLTPSVLGPSDLD</sequence>
<organism evidence="1 2">
    <name type="scientific">Camelus bactrianus</name>
    <name type="common">Bactrian camel</name>
    <dbReference type="NCBI Taxonomy" id="9837"/>
    <lineage>
        <taxon>Eukaryota</taxon>
        <taxon>Metazoa</taxon>
        <taxon>Chordata</taxon>
        <taxon>Craniata</taxon>
        <taxon>Vertebrata</taxon>
        <taxon>Euteleostomi</taxon>
        <taxon>Mammalia</taxon>
        <taxon>Eutheria</taxon>
        <taxon>Laurasiatheria</taxon>
        <taxon>Artiodactyla</taxon>
        <taxon>Tylopoda</taxon>
        <taxon>Camelidae</taxon>
        <taxon>Camelus</taxon>
    </lineage>
</organism>
<accession>A0AC58R879</accession>
<dbReference type="RefSeq" id="XP_074230745.1">
    <property type="nucleotide sequence ID" value="XM_074374644.1"/>
</dbReference>
<name>A0AC58R879_CAMBA</name>
<proteinExistence type="predicted"/>
<keyword evidence="1" id="KW-1185">Reference proteome</keyword>
<dbReference type="Proteomes" id="UP001732780">
    <property type="component" value="Chromosome 12"/>
</dbReference>